<evidence type="ECO:0000256" key="6">
    <source>
        <dbReference type="SAM" id="Phobius"/>
    </source>
</evidence>
<comment type="subcellular location">
    <subcellularLocation>
        <location evidence="1">Cell membrane</location>
        <topology evidence="1">Multi-pass membrane protein</topology>
    </subcellularLocation>
</comment>
<evidence type="ECO:0000256" key="2">
    <source>
        <dbReference type="ARBA" id="ARBA00022475"/>
    </source>
</evidence>
<dbReference type="SUPFAM" id="SSF48264">
    <property type="entry name" value="Cytochrome P450"/>
    <property type="match status" value="1"/>
</dbReference>
<dbReference type="Pfam" id="PF02653">
    <property type="entry name" value="BPD_transp_2"/>
    <property type="match status" value="1"/>
</dbReference>
<dbReference type="PANTHER" id="PTHR30482:SF10">
    <property type="entry name" value="HIGH-AFFINITY BRANCHED-CHAIN AMINO ACID TRANSPORT PROTEIN BRAE"/>
    <property type="match status" value="1"/>
</dbReference>
<sequence>MEKISLQFDRIKEKMNFIKPNKKRDFLLLATLILALPYIINSQYLLRIVIMIGVYSILALSLGLVTGYAGQVSLGHAAFYAIGAYFSAVLSVNFGISFFITAPIAAIAAAICGLLLGLPTLRLSGTYLAITTLGFCEVVRMVLLNWEKVTNGPLGINRIPRPSLLGFDLTLANNGMYYLMVFFLVFTTVVMLAIVRSKIGRAMMAIREDELAATMMGIKTTTYKVIAFVVSAFFSGLAGAFYAHMIRFIDPNTFTFDTSIMILSIVILGGMGTIKGMFLGAAILVSFPEVLRFLQEYRFVVYGMVLVLMMRFRPQGILGGQKKTAYKLPKGVIVDINSNNSSIEVREAMNTVEEVI</sequence>
<evidence type="ECO:0000256" key="5">
    <source>
        <dbReference type="ARBA" id="ARBA00023136"/>
    </source>
</evidence>
<evidence type="ECO:0000313" key="8">
    <source>
        <dbReference type="Proteomes" id="UP000198304"/>
    </source>
</evidence>
<feature type="transmembrane region" description="Helical" evidence="6">
    <location>
        <begin position="175"/>
        <end position="195"/>
    </location>
</feature>
<dbReference type="GO" id="GO:0020037">
    <property type="term" value="F:heme binding"/>
    <property type="evidence" value="ECO:0007669"/>
    <property type="project" value="InterPro"/>
</dbReference>
<evidence type="ECO:0000313" key="7">
    <source>
        <dbReference type="EMBL" id="SNS63744.1"/>
    </source>
</evidence>
<keyword evidence="8" id="KW-1185">Reference proteome</keyword>
<organism evidence="7 8">
    <name type="scientific">Anaerovirgula multivorans</name>
    <dbReference type="NCBI Taxonomy" id="312168"/>
    <lineage>
        <taxon>Bacteria</taxon>
        <taxon>Bacillati</taxon>
        <taxon>Bacillota</taxon>
        <taxon>Clostridia</taxon>
        <taxon>Peptostreptococcales</taxon>
        <taxon>Natronincolaceae</taxon>
        <taxon>Anaerovirgula</taxon>
    </lineage>
</organism>
<dbReference type="GO" id="GO:0004497">
    <property type="term" value="F:monooxygenase activity"/>
    <property type="evidence" value="ECO:0007669"/>
    <property type="project" value="InterPro"/>
</dbReference>
<protein>
    <submittedName>
        <fullName evidence="7">Amino acid/amide ABC transporter membrane protein 2, HAAT family</fullName>
    </submittedName>
</protein>
<evidence type="ECO:0000256" key="1">
    <source>
        <dbReference type="ARBA" id="ARBA00004651"/>
    </source>
</evidence>
<keyword evidence="3 6" id="KW-0812">Transmembrane</keyword>
<feature type="transmembrane region" description="Helical" evidence="6">
    <location>
        <begin position="125"/>
        <end position="143"/>
    </location>
</feature>
<name>A0A239G6S7_9FIRM</name>
<keyword evidence="5 6" id="KW-0472">Membrane</keyword>
<evidence type="ECO:0000256" key="4">
    <source>
        <dbReference type="ARBA" id="ARBA00022989"/>
    </source>
</evidence>
<evidence type="ECO:0000256" key="3">
    <source>
        <dbReference type="ARBA" id="ARBA00022692"/>
    </source>
</evidence>
<dbReference type="CDD" id="cd06581">
    <property type="entry name" value="TM_PBP1_LivM_like"/>
    <property type="match status" value="1"/>
</dbReference>
<dbReference type="RefSeq" id="WP_089283697.1">
    <property type="nucleotide sequence ID" value="NZ_FZOJ01000015.1"/>
</dbReference>
<feature type="transmembrane region" description="Helical" evidence="6">
    <location>
        <begin position="96"/>
        <end position="118"/>
    </location>
</feature>
<dbReference type="InterPro" id="IPR001851">
    <property type="entry name" value="ABC_transp_permease"/>
</dbReference>
<dbReference type="InterPro" id="IPR043428">
    <property type="entry name" value="LivM-like"/>
</dbReference>
<reference evidence="8" key="1">
    <citation type="submission" date="2017-06" db="EMBL/GenBank/DDBJ databases">
        <authorList>
            <person name="Varghese N."/>
            <person name="Submissions S."/>
        </authorList>
    </citation>
    <scope>NUCLEOTIDE SEQUENCE [LARGE SCALE GENOMIC DNA]</scope>
    <source>
        <strain evidence="8">SCA</strain>
    </source>
</reference>
<accession>A0A239G6S7</accession>
<dbReference type="InterPro" id="IPR036396">
    <property type="entry name" value="Cyt_P450_sf"/>
</dbReference>
<feature type="transmembrane region" description="Helical" evidence="6">
    <location>
        <begin position="72"/>
        <end position="90"/>
    </location>
</feature>
<dbReference type="OrthoDB" id="9789927at2"/>
<dbReference type="GO" id="GO:0005886">
    <property type="term" value="C:plasma membrane"/>
    <property type="evidence" value="ECO:0007669"/>
    <property type="project" value="UniProtKB-SubCell"/>
</dbReference>
<dbReference type="GO" id="GO:0005506">
    <property type="term" value="F:iron ion binding"/>
    <property type="evidence" value="ECO:0007669"/>
    <property type="project" value="InterPro"/>
</dbReference>
<feature type="transmembrane region" description="Helical" evidence="6">
    <location>
        <begin position="261"/>
        <end position="285"/>
    </location>
</feature>
<dbReference type="PANTHER" id="PTHR30482">
    <property type="entry name" value="HIGH-AFFINITY BRANCHED-CHAIN AMINO ACID TRANSPORT SYSTEM PERMEASE"/>
    <property type="match status" value="1"/>
</dbReference>
<keyword evidence="4 6" id="KW-1133">Transmembrane helix</keyword>
<keyword evidence="2" id="KW-1003">Cell membrane</keyword>
<dbReference type="Proteomes" id="UP000198304">
    <property type="component" value="Unassembled WGS sequence"/>
</dbReference>
<dbReference type="AlphaFoldDB" id="A0A239G6S7"/>
<feature type="transmembrane region" description="Helical" evidence="6">
    <location>
        <begin position="225"/>
        <end position="249"/>
    </location>
</feature>
<dbReference type="EMBL" id="FZOJ01000015">
    <property type="protein sequence ID" value="SNS63744.1"/>
    <property type="molecule type" value="Genomic_DNA"/>
</dbReference>
<feature type="transmembrane region" description="Helical" evidence="6">
    <location>
        <begin position="46"/>
        <end position="65"/>
    </location>
</feature>
<dbReference type="GO" id="GO:0015658">
    <property type="term" value="F:branched-chain amino acid transmembrane transporter activity"/>
    <property type="evidence" value="ECO:0007669"/>
    <property type="project" value="InterPro"/>
</dbReference>
<feature type="transmembrane region" description="Helical" evidence="6">
    <location>
        <begin position="24"/>
        <end position="40"/>
    </location>
</feature>
<proteinExistence type="predicted"/>
<dbReference type="GO" id="GO:0016705">
    <property type="term" value="F:oxidoreductase activity, acting on paired donors, with incorporation or reduction of molecular oxygen"/>
    <property type="evidence" value="ECO:0007669"/>
    <property type="project" value="InterPro"/>
</dbReference>
<gene>
    <name evidence="7" type="ORF">SAMN05446037_101549</name>
</gene>